<accession>X1HGT1</accession>
<gene>
    <name evidence="1" type="ORF">S03H2_52858</name>
</gene>
<sequence length="252" mass="27673">MASIQLGSIVSDIRGSVAQVTYSRNQGGLFARERVTPSDPGSAAQVLARAAVTACSQYWSDTLTQGQRDDWKTYAGQYPRTDRWGNPKRVTGYLWFLAVNVAWYRTKEAIGWENPPSRAPLPQPAFTLVAHWCDNCDKLLAHVTLADTVNVYEGLQMYLSIGVAVNPGVTYYSGPWLTSGIDDYVPGWQLGLTAERAEAANKVGDRLWARIRQQDETTGAISHWYQDDSIIETHSLPGAGNPSGTAVTEGTF</sequence>
<comment type="caution">
    <text evidence="1">The sequence shown here is derived from an EMBL/GenBank/DDBJ whole genome shotgun (WGS) entry which is preliminary data.</text>
</comment>
<organism evidence="1">
    <name type="scientific">marine sediment metagenome</name>
    <dbReference type="NCBI Taxonomy" id="412755"/>
    <lineage>
        <taxon>unclassified sequences</taxon>
        <taxon>metagenomes</taxon>
        <taxon>ecological metagenomes</taxon>
    </lineage>
</organism>
<protein>
    <submittedName>
        <fullName evidence="1">Uncharacterized protein</fullName>
    </submittedName>
</protein>
<dbReference type="AlphaFoldDB" id="X1HGT1"/>
<proteinExistence type="predicted"/>
<dbReference type="EMBL" id="BARU01033611">
    <property type="protein sequence ID" value="GAH69391.1"/>
    <property type="molecule type" value="Genomic_DNA"/>
</dbReference>
<name>X1HGT1_9ZZZZ</name>
<feature type="non-terminal residue" evidence="1">
    <location>
        <position position="252"/>
    </location>
</feature>
<evidence type="ECO:0000313" key="1">
    <source>
        <dbReference type="EMBL" id="GAH69391.1"/>
    </source>
</evidence>
<reference evidence="1" key="1">
    <citation type="journal article" date="2014" name="Front. Microbiol.">
        <title>High frequency of phylogenetically diverse reductive dehalogenase-homologous genes in deep subseafloor sedimentary metagenomes.</title>
        <authorList>
            <person name="Kawai M."/>
            <person name="Futagami T."/>
            <person name="Toyoda A."/>
            <person name="Takaki Y."/>
            <person name="Nishi S."/>
            <person name="Hori S."/>
            <person name="Arai W."/>
            <person name="Tsubouchi T."/>
            <person name="Morono Y."/>
            <person name="Uchiyama I."/>
            <person name="Ito T."/>
            <person name="Fujiyama A."/>
            <person name="Inagaki F."/>
            <person name="Takami H."/>
        </authorList>
    </citation>
    <scope>NUCLEOTIDE SEQUENCE</scope>
    <source>
        <strain evidence="1">Expedition CK06-06</strain>
    </source>
</reference>